<dbReference type="AlphaFoldDB" id="A0AA95FV51"/>
<protein>
    <submittedName>
        <fullName evidence="2">Phage tail protein</fullName>
    </submittedName>
</protein>
<accession>A0AA95FV51</accession>
<reference evidence="2" key="1">
    <citation type="submission" date="2023-04" db="EMBL/GenBank/DDBJ databases">
        <title>APH(3)-Id, a novel chromosomal aminoglycoside phosphotransferase, identified from an environmental isolate of Kluyvera intermedia DW18.</title>
        <authorList>
            <person name="Sha Y."/>
        </authorList>
    </citation>
    <scope>NUCLEOTIDE SEQUENCE</scope>
    <source>
        <strain evidence="2">DW18</strain>
    </source>
</reference>
<dbReference type="RefSeq" id="WP_280555490.1">
    <property type="nucleotide sequence ID" value="NZ_CP123488.1"/>
</dbReference>
<proteinExistence type="predicted"/>
<evidence type="ECO:0000313" key="3">
    <source>
        <dbReference type="Proteomes" id="UP001177527"/>
    </source>
</evidence>
<evidence type="ECO:0000259" key="1">
    <source>
        <dbReference type="Pfam" id="PF21882"/>
    </source>
</evidence>
<sequence length="269" mass="27384">MAQNDFKSFAVGAGANVTPQADWEALAALVTGFQSGKASSAQINKAIRQASFIAAALAQYTSDKTGGDVLDDGDQAAFITKMAAAFGKDFQPLDATLTALAGLTGAADKLAYFNGDDTAALTALTGVGRDIIGKTTIADVLSYLGLGEAAQLAAPTATLNSSSGYFSLPVKLNGTTINLIVQFGNGDVASTSGASVWTRTANSFLIPFPNACLSIVATDVILDMPATFTHANNHSAGRVVVGAFGSAYVSKTGFSALAEGGFNWLAVGY</sequence>
<gene>
    <name evidence="2" type="ORF">QBD33_12090</name>
</gene>
<dbReference type="EMBL" id="CP123488">
    <property type="protein sequence ID" value="WGL54435.1"/>
    <property type="molecule type" value="Genomic_DNA"/>
</dbReference>
<evidence type="ECO:0000313" key="2">
    <source>
        <dbReference type="EMBL" id="WGL54435.1"/>
    </source>
</evidence>
<organism evidence="2 3">
    <name type="scientific">Kluyvera intermedia</name>
    <name type="common">Enterobacter intermedius</name>
    <dbReference type="NCBI Taxonomy" id="61648"/>
    <lineage>
        <taxon>Bacteria</taxon>
        <taxon>Pseudomonadati</taxon>
        <taxon>Pseudomonadota</taxon>
        <taxon>Gammaproteobacteria</taxon>
        <taxon>Enterobacterales</taxon>
        <taxon>Enterobacteriaceae</taxon>
        <taxon>Kluyvera</taxon>
    </lineage>
</organism>
<name>A0AA95FV51_KLUIN</name>
<feature type="domain" description="Putative tail fiber protein gp53-like C-terminal" evidence="1">
    <location>
        <begin position="179"/>
        <end position="269"/>
    </location>
</feature>
<dbReference type="Proteomes" id="UP001177527">
    <property type="component" value="Chromosome"/>
</dbReference>
<dbReference type="InterPro" id="IPR054075">
    <property type="entry name" value="Gp53-like_C"/>
</dbReference>
<dbReference type="Pfam" id="PF21882">
    <property type="entry name" value="Gp53-like_C"/>
    <property type="match status" value="1"/>
</dbReference>
<dbReference type="Gene3D" id="2.60.40.3940">
    <property type="match status" value="1"/>
</dbReference>